<dbReference type="OrthoDB" id="9853865at2"/>
<organism evidence="2 3">
    <name type="scientific">Polyangium fumosum</name>
    <dbReference type="NCBI Taxonomy" id="889272"/>
    <lineage>
        <taxon>Bacteria</taxon>
        <taxon>Pseudomonadati</taxon>
        <taxon>Myxococcota</taxon>
        <taxon>Polyangia</taxon>
        <taxon>Polyangiales</taxon>
        <taxon>Polyangiaceae</taxon>
        <taxon>Polyangium</taxon>
    </lineage>
</organism>
<dbReference type="EMBL" id="SSMQ01000051">
    <property type="protein sequence ID" value="TKD00001.1"/>
    <property type="molecule type" value="Genomic_DNA"/>
</dbReference>
<comment type="caution">
    <text evidence="2">The sequence shown here is derived from an EMBL/GenBank/DDBJ whole genome shotgun (WGS) entry which is preliminary data.</text>
</comment>
<reference evidence="2 3" key="1">
    <citation type="submission" date="2019-04" db="EMBL/GenBank/DDBJ databases">
        <authorList>
            <person name="Li Y."/>
            <person name="Wang J."/>
        </authorList>
    </citation>
    <scope>NUCLEOTIDE SEQUENCE [LARGE SCALE GENOMIC DNA]</scope>
    <source>
        <strain evidence="2 3">DSM 14668</strain>
    </source>
</reference>
<name>A0A4U1IZE7_9BACT</name>
<dbReference type="Proteomes" id="UP000309215">
    <property type="component" value="Unassembled WGS sequence"/>
</dbReference>
<evidence type="ECO:0000313" key="2">
    <source>
        <dbReference type="EMBL" id="TKD00001.1"/>
    </source>
</evidence>
<feature type="region of interest" description="Disordered" evidence="1">
    <location>
        <begin position="197"/>
        <end position="220"/>
    </location>
</feature>
<keyword evidence="3" id="KW-1185">Reference proteome</keyword>
<evidence type="ECO:0000256" key="1">
    <source>
        <dbReference type="SAM" id="MobiDB-lite"/>
    </source>
</evidence>
<dbReference type="AlphaFoldDB" id="A0A4U1IZE7"/>
<evidence type="ECO:0000313" key="3">
    <source>
        <dbReference type="Proteomes" id="UP000309215"/>
    </source>
</evidence>
<proteinExistence type="predicted"/>
<gene>
    <name evidence="2" type="ORF">E8A74_36080</name>
</gene>
<protein>
    <submittedName>
        <fullName evidence="2">Uncharacterized protein</fullName>
    </submittedName>
</protein>
<accession>A0A4U1IZE7</accession>
<sequence>MRTILGKRGGQKITLTVVHPRHVVLLVQGDKRVLGSNEVALAVDPKEPIAWETTDRQTLETIRGEAFVDLRDDGRFDAATLRPTTLLAAVAEEAEGRHACKAFEGARAGFDVVCRVESLTVAAARTFGDAPLDRIQHVEANEQTFFRMELEPGADGVDATVLGYAAGGRGHVVRAEASRLPGEAGPALVLLSESRMQPVRLPPPHPHRHRIPRPRIDRFD</sequence>